<dbReference type="Gene3D" id="3.30.559.10">
    <property type="entry name" value="Chloramphenicol acetyltransferase-like domain"/>
    <property type="match status" value="2"/>
</dbReference>
<dbReference type="InterPro" id="IPR023213">
    <property type="entry name" value="CAT-like_dom_sf"/>
</dbReference>
<reference evidence="4" key="1">
    <citation type="submission" date="2020-03" db="EMBL/GenBank/DDBJ databases">
        <title>A high-quality chromosome-level genome assembly of a woody plant with both climbing and erect habits, Rhamnella rubrinervis.</title>
        <authorList>
            <person name="Lu Z."/>
            <person name="Yang Y."/>
            <person name="Zhu X."/>
            <person name="Sun Y."/>
        </authorList>
    </citation>
    <scope>NUCLEOTIDE SEQUENCE</scope>
    <source>
        <strain evidence="4">BYM</strain>
        <tissue evidence="4">Leaf</tissue>
    </source>
</reference>
<evidence type="ECO:0000313" key="5">
    <source>
        <dbReference type="Proteomes" id="UP000796880"/>
    </source>
</evidence>
<dbReference type="OrthoDB" id="1932220at2759"/>
<comment type="caution">
    <text evidence="4">The sequence shown here is derived from an EMBL/GenBank/DDBJ whole genome shotgun (WGS) entry which is preliminary data.</text>
</comment>
<protein>
    <recommendedName>
        <fullName evidence="6">BAHD acyltransferase</fullName>
    </recommendedName>
</protein>
<dbReference type="EMBL" id="VOIH02000012">
    <property type="protein sequence ID" value="KAF3431114.1"/>
    <property type="molecule type" value="Genomic_DNA"/>
</dbReference>
<dbReference type="Pfam" id="PF02458">
    <property type="entry name" value="Transferase"/>
    <property type="match status" value="1"/>
</dbReference>
<keyword evidence="2" id="KW-0808">Transferase</keyword>
<dbReference type="AlphaFoldDB" id="A0A8K0DMX6"/>
<proteinExistence type="inferred from homology"/>
<dbReference type="Proteomes" id="UP000796880">
    <property type="component" value="Unassembled WGS sequence"/>
</dbReference>
<comment type="similarity">
    <text evidence="1">Belongs to the plant acyltransferase family.</text>
</comment>
<keyword evidence="3" id="KW-0012">Acyltransferase</keyword>
<dbReference type="PANTHER" id="PTHR31623:SF122">
    <property type="entry name" value="HXXXD-TYPE ACYL-TRANSFERASE FAMILY PROTEIN"/>
    <property type="match status" value="1"/>
</dbReference>
<organism evidence="4 5">
    <name type="scientific">Rhamnella rubrinervis</name>
    <dbReference type="NCBI Taxonomy" id="2594499"/>
    <lineage>
        <taxon>Eukaryota</taxon>
        <taxon>Viridiplantae</taxon>
        <taxon>Streptophyta</taxon>
        <taxon>Embryophyta</taxon>
        <taxon>Tracheophyta</taxon>
        <taxon>Spermatophyta</taxon>
        <taxon>Magnoliopsida</taxon>
        <taxon>eudicotyledons</taxon>
        <taxon>Gunneridae</taxon>
        <taxon>Pentapetalae</taxon>
        <taxon>rosids</taxon>
        <taxon>fabids</taxon>
        <taxon>Rosales</taxon>
        <taxon>Rhamnaceae</taxon>
        <taxon>rhamnoid group</taxon>
        <taxon>Rhamneae</taxon>
        <taxon>Rhamnella</taxon>
    </lineage>
</organism>
<evidence type="ECO:0000256" key="1">
    <source>
        <dbReference type="ARBA" id="ARBA00009861"/>
    </source>
</evidence>
<gene>
    <name evidence="4" type="ORF">FNV43_RR25844</name>
</gene>
<dbReference type="PANTHER" id="PTHR31623">
    <property type="entry name" value="F21J9.9"/>
    <property type="match status" value="1"/>
</dbReference>
<dbReference type="GO" id="GO:0016746">
    <property type="term" value="F:acyltransferase activity"/>
    <property type="evidence" value="ECO:0007669"/>
    <property type="project" value="UniProtKB-KW"/>
</dbReference>
<sequence length="437" mass="49013">MKIEISARETIKPSSPTPIHLQSFKLSLLDQLAPPVYISLVFFYPKNDDVPSTDHLLDHKSHHLKNSLSQALTRFYPLAGRIKDDKSVDCHDDGAHYVEARCHGLLSSFLQHPINLEQIKLCLPIMTESPEAFKGSLLLVQVTFFDCGGLAIGVNMSHKLADSATMGVFIKDWAAIALGHGDTLPFPDFEAASKLFPHRDFSFQQPTVEFKRAKCAAKRFVFDASKIEALKAEAASTSVKHPSRVEAVTALIWKCAMSASSARRTSNSVLTHSGNLRNKVEPPLSDKSFGNLAWFFAVKTDIDSTNTTKIQDLVCHLRKGIKEFGDVQAKRFQGEDRCQVVLESFKEGEEMIRREDLNLFIFTSWCKFPLYEVDYGWGKPIWLTNTPSGSLKNVVTMLDTREGDGVEAWVTLTQQDMELFERDPELLAFALLNPNVF</sequence>
<evidence type="ECO:0008006" key="6">
    <source>
        <dbReference type="Google" id="ProtNLM"/>
    </source>
</evidence>
<accession>A0A8K0DMX6</accession>
<name>A0A8K0DMX6_9ROSA</name>
<keyword evidence="5" id="KW-1185">Reference proteome</keyword>
<evidence type="ECO:0000256" key="2">
    <source>
        <dbReference type="ARBA" id="ARBA00022679"/>
    </source>
</evidence>
<evidence type="ECO:0000256" key="3">
    <source>
        <dbReference type="ARBA" id="ARBA00023315"/>
    </source>
</evidence>
<evidence type="ECO:0000313" key="4">
    <source>
        <dbReference type="EMBL" id="KAF3431114.1"/>
    </source>
</evidence>